<keyword evidence="4" id="KW-1185">Reference proteome</keyword>
<feature type="compositionally biased region" description="Basic and acidic residues" evidence="1">
    <location>
        <begin position="205"/>
        <end position="218"/>
    </location>
</feature>
<feature type="compositionally biased region" description="Basic and acidic residues" evidence="1">
    <location>
        <begin position="129"/>
        <end position="165"/>
    </location>
</feature>
<dbReference type="Pfam" id="PF10197">
    <property type="entry name" value="Cir_N"/>
    <property type="match status" value="1"/>
</dbReference>
<dbReference type="Proteomes" id="UP000078397">
    <property type="component" value="Unassembled WGS sequence"/>
</dbReference>
<dbReference type="AlphaFoldDB" id="A0A179G7T7"/>
<feature type="compositionally biased region" description="Basic and acidic residues" evidence="1">
    <location>
        <begin position="268"/>
        <end position="282"/>
    </location>
</feature>
<feature type="compositionally biased region" description="Polar residues" evidence="1">
    <location>
        <begin position="112"/>
        <end position="126"/>
    </location>
</feature>
<feature type="region of interest" description="Disordered" evidence="1">
    <location>
        <begin position="51"/>
        <end position="331"/>
    </location>
</feature>
<feature type="compositionally biased region" description="Basic and acidic residues" evidence="1">
    <location>
        <begin position="232"/>
        <end position="260"/>
    </location>
</feature>
<dbReference type="PANTHER" id="PTHR22093:SF0">
    <property type="entry name" value="LEUKOCYTE RECEPTOR CLUSTER MEMBER 1"/>
    <property type="match status" value="1"/>
</dbReference>
<sequence length="331" mass="39709">MPLHLLGKKSWNVYNADNIARVRRDEATAKAAEDAEDQRMQEIDAQRRLAILRGEAPPPITYDKEDEPVESHRPSRESGPDHHGSARRKRKRPGEDDTDFELRLAKQRAEPANTSLEGSQRTSSSAPIVDHRGHIDLFGDEKTRAHAEKNEEAEMESQKKKREYEDQYTMRLSNAAGKNGTNRPWYSQADAERGDAPLKDVWGNDDPRRKDRDEKRIVASDPLAMMKKGASRVRELKQERKKFQEEREEELRQMRRDERRREKHRRREDRETRRRSESPRSDRSRRRSRDRRDEKDDRERDRGRRRDRERERSHRRESRSQERERRHRHYD</sequence>
<comment type="caution">
    <text evidence="3">The sequence shown here is derived from an EMBL/GenBank/DDBJ whole genome shotgun (WGS) entry which is preliminary data.</text>
</comment>
<dbReference type="PANTHER" id="PTHR22093">
    <property type="entry name" value="LEUKOCYTE RECEPTOR CLUSTER LRC MEMBER 1"/>
    <property type="match status" value="1"/>
</dbReference>
<feature type="domain" description="CBF1-interacting co-repressor CIR N-terminal" evidence="2">
    <location>
        <begin position="10"/>
        <end position="46"/>
    </location>
</feature>
<evidence type="ECO:0000256" key="1">
    <source>
        <dbReference type="SAM" id="MobiDB-lite"/>
    </source>
</evidence>
<dbReference type="OrthoDB" id="2159131at2759"/>
<evidence type="ECO:0000259" key="2">
    <source>
        <dbReference type="SMART" id="SM01083"/>
    </source>
</evidence>
<accession>A0A179G7T7</accession>
<gene>
    <name evidence="3" type="ORF">VFPPC_15273</name>
</gene>
<evidence type="ECO:0000313" key="3">
    <source>
        <dbReference type="EMBL" id="OAQ73239.2"/>
    </source>
</evidence>
<dbReference type="EMBL" id="LSBJ02000001">
    <property type="protein sequence ID" value="OAQ73239.2"/>
    <property type="molecule type" value="Genomic_DNA"/>
</dbReference>
<protein>
    <submittedName>
        <fullName evidence="3">Homocitrate synthase</fullName>
    </submittedName>
</protein>
<dbReference type="SMART" id="SM01083">
    <property type="entry name" value="Cir_N"/>
    <property type="match status" value="1"/>
</dbReference>
<dbReference type="RefSeq" id="XP_018149322.2">
    <property type="nucleotide sequence ID" value="XM_018293026.2"/>
</dbReference>
<evidence type="ECO:0000313" key="4">
    <source>
        <dbReference type="Proteomes" id="UP000078397"/>
    </source>
</evidence>
<dbReference type="GeneID" id="28857020"/>
<dbReference type="InterPro" id="IPR019339">
    <property type="entry name" value="CIR_N_dom"/>
</dbReference>
<feature type="compositionally biased region" description="Basic and acidic residues" evidence="1">
    <location>
        <begin position="100"/>
        <end position="109"/>
    </location>
</feature>
<feature type="compositionally biased region" description="Basic and acidic residues" evidence="1">
    <location>
        <begin position="290"/>
        <end position="324"/>
    </location>
</feature>
<name>A0A179G7T7_METCM</name>
<feature type="compositionally biased region" description="Basic and acidic residues" evidence="1">
    <location>
        <begin position="69"/>
        <end position="84"/>
    </location>
</feature>
<dbReference type="KEGG" id="pchm:VFPPC_15273"/>
<proteinExistence type="predicted"/>
<reference evidence="3 4" key="1">
    <citation type="journal article" date="2016" name="PLoS Pathog.">
        <title>Biosynthesis of antibiotic leucinostatins in bio-control fungus Purpureocillium lilacinum and their inhibition on phytophthora revealed by genome mining.</title>
        <authorList>
            <person name="Wang G."/>
            <person name="Liu Z."/>
            <person name="Lin R."/>
            <person name="Li E."/>
            <person name="Mao Z."/>
            <person name="Ling J."/>
            <person name="Yang Y."/>
            <person name="Yin W.B."/>
            <person name="Xie B."/>
        </authorList>
    </citation>
    <scope>NUCLEOTIDE SEQUENCE [LARGE SCALE GENOMIC DNA]</scope>
    <source>
        <strain evidence="3">170</strain>
    </source>
</reference>
<dbReference type="InterPro" id="IPR039875">
    <property type="entry name" value="LENG1-like"/>
</dbReference>
<organism evidence="3 4">
    <name type="scientific">Pochonia chlamydosporia 170</name>
    <dbReference type="NCBI Taxonomy" id="1380566"/>
    <lineage>
        <taxon>Eukaryota</taxon>
        <taxon>Fungi</taxon>
        <taxon>Dikarya</taxon>
        <taxon>Ascomycota</taxon>
        <taxon>Pezizomycotina</taxon>
        <taxon>Sordariomycetes</taxon>
        <taxon>Hypocreomycetidae</taxon>
        <taxon>Hypocreales</taxon>
        <taxon>Clavicipitaceae</taxon>
        <taxon>Pochonia</taxon>
    </lineage>
</organism>